<dbReference type="RefSeq" id="WP_106928146.1">
    <property type="nucleotide sequence ID" value="NZ_PYFT01000001.1"/>
</dbReference>
<evidence type="ECO:0000259" key="10">
    <source>
        <dbReference type="PROSITE" id="PS52015"/>
    </source>
</evidence>
<dbReference type="PROSITE" id="PS52015">
    <property type="entry name" value="TONB_CTD"/>
    <property type="match status" value="1"/>
</dbReference>
<keyword evidence="9" id="KW-0472">Membrane</keyword>
<keyword evidence="7" id="KW-0653">Protein transport</keyword>
<reference evidence="11 12" key="1">
    <citation type="submission" date="2018-03" db="EMBL/GenBank/DDBJ databases">
        <title>Adhaeribacter sp. HMF7605 Genome sequencing and assembly.</title>
        <authorList>
            <person name="Kang H."/>
            <person name="Kang J."/>
            <person name="Cha I."/>
            <person name="Kim H."/>
            <person name="Joh K."/>
        </authorList>
    </citation>
    <scope>NUCLEOTIDE SEQUENCE [LARGE SCALE GENOMIC DNA]</scope>
    <source>
        <strain evidence="11 12">HMF7605</strain>
    </source>
</reference>
<dbReference type="Proteomes" id="UP000240357">
    <property type="component" value="Unassembled WGS sequence"/>
</dbReference>
<dbReference type="Gene3D" id="3.30.1150.10">
    <property type="match status" value="1"/>
</dbReference>
<evidence type="ECO:0000313" key="12">
    <source>
        <dbReference type="Proteomes" id="UP000240357"/>
    </source>
</evidence>
<evidence type="ECO:0000256" key="4">
    <source>
        <dbReference type="ARBA" id="ARBA00022475"/>
    </source>
</evidence>
<dbReference type="GO" id="GO:0015891">
    <property type="term" value="P:siderophore transport"/>
    <property type="evidence" value="ECO:0007669"/>
    <property type="project" value="InterPro"/>
</dbReference>
<dbReference type="GO" id="GO:0031992">
    <property type="term" value="F:energy transducer activity"/>
    <property type="evidence" value="ECO:0007669"/>
    <property type="project" value="InterPro"/>
</dbReference>
<keyword evidence="8" id="KW-1133">Transmembrane helix</keyword>
<dbReference type="InterPro" id="IPR051045">
    <property type="entry name" value="TonB-dependent_transducer"/>
</dbReference>
<keyword evidence="4" id="KW-1003">Cell membrane</keyword>
<dbReference type="PANTHER" id="PTHR33446">
    <property type="entry name" value="PROTEIN TONB-RELATED"/>
    <property type="match status" value="1"/>
</dbReference>
<evidence type="ECO:0000256" key="5">
    <source>
        <dbReference type="ARBA" id="ARBA00022519"/>
    </source>
</evidence>
<keyword evidence="12" id="KW-1185">Reference proteome</keyword>
<dbReference type="AlphaFoldDB" id="A0A2T2YD91"/>
<comment type="caution">
    <text evidence="11">The sequence shown here is derived from an EMBL/GenBank/DDBJ whole genome shotgun (WGS) entry which is preliminary data.</text>
</comment>
<dbReference type="PANTHER" id="PTHR33446:SF2">
    <property type="entry name" value="PROTEIN TONB"/>
    <property type="match status" value="1"/>
</dbReference>
<dbReference type="GO" id="GO:0030288">
    <property type="term" value="C:outer membrane-bounded periplasmic space"/>
    <property type="evidence" value="ECO:0007669"/>
    <property type="project" value="InterPro"/>
</dbReference>
<comment type="similarity">
    <text evidence="2">Belongs to the TonB family.</text>
</comment>
<gene>
    <name evidence="11" type="ORF">AHMF7605_08045</name>
</gene>
<comment type="subcellular location">
    <subcellularLocation>
        <location evidence="1">Cell inner membrane</location>
        <topology evidence="1">Single-pass membrane protein</topology>
        <orientation evidence="1">Periplasmic side</orientation>
    </subcellularLocation>
</comment>
<protein>
    <recommendedName>
        <fullName evidence="10">TonB C-terminal domain-containing protein</fullName>
    </recommendedName>
</protein>
<evidence type="ECO:0000256" key="7">
    <source>
        <dbReference type="ARBA" id="ARBA00022927"/>
    </source>
</evidence>
<evidence type="ECO:0000313" key="11">
    <source>
        <dbReference type="EMBL" id="PSR53479.1"/>
    </source>
</evidence>
<dbReference type="SUPFAM" id="SSF74653">
    <property type="entry name" value="TolA/TonB C-terminal domain"/>
    <property type="match status" value="1"/>
</dbReference>
<dbReference type="InterPro" id="IPR003538">
    <property type="entry name" value="TonB"/>
</dbReference>
<dbReference type="NCBIfam" id="TIGR01352">
    <property type="entry name" value="tonB_Cterm"/>
    <property type="match status" value="1"/>
</dbReference>
<keyword evidence="5" id="KW-0997">Cell inner membrane</keyword>
<name>A0A2T2YD91_9BACT</name>
<evidence type="ECO:0000256" key="6">
    <source>
        <dbReference type="ARBA" id="ARBA00022692"/>
    </source>
</evidence>
<dbReference type="EMBL" id="PYFT01000001">
    <property type="protein sequence ID" value="PSR53479.1"/>
    <property type="molecule type" value="Genomic_DNA"/>
</dbReference>
<keyword evidence="3" id="KW-0813">Transport</keyword>
<accession>A0A2T2YD91</accession>
<organism evidence="11 12">
    <name type="scientific">Adhaeribacter arboris</name>
    <dbReference type="NCBI Taxonomy" id="2072846"/>
    <lineage>
        <taxon>Bacteria</taxon>
        <taxon>Pseudomonadati</taxon>
        <taxon>Bacteroidota</taxon>
        <taxon>Cytophagia</taxon>
        <taxon>Cytophagales</taxon>
        <taxon>Hymenobacteraceae</taxon>
        <taxon>Adhaeribacter</taxon>
    </lineage>
</organism>
<dbReference type="PRINTS" id="PR01374">
    <property type="entry name" value="TONBPROTEIN"/>
</dbReference>
<evidence type="ECO:0000256" key="8">
    <source>
        <dbReference type="ARBA" id="ARBA00022989"/>
    </source>
</evidence>
<dbReference type="GO" id="GO:0055085">
    <property type="term" value="P:transmembrane transport"/>
    <property type="evidence" value="ECO:0007669"/>
    <property type="project" value="InterPro"/>
</dbReference>
<dbReference type="Pfam" id="PF03544">
    <property type="entry name" value="TonB_C"/>
    <property type="match status" value="1"/>
</dbReference>
<evidence type="ECO:0000256" key="3">
    <source>
        <dbReference type="ARBA" id="ARBA00022448"/>
    </source>
</evidence>
<evidence type="ECO:0000256" key="2">
    <source>
        <dbReference type="ARBA" id="ARBA00006555"/>
    </source>
</evidence>
<keyword evidence="6" id="KW-0812">Transmembrane</keyword>
<dbReference type="InterPro" id="IPR006260">
    <property type="entry name" value="TonB/TolA_C"/>
</dbReference>
<dbReference type="GO" id="GO:0015031">
    <property type="term" value="P:protein transport"/>
    <property type="evidence" value="ECO:0007669"/>
    <property type="project" value="UniProtKB-KW"/>
</dbReference>
<evidence type="ECO:0000256" key="9">
    <source>
        <dbReference type="ARBA" id="ARBA00023136"/>
    </source>
</evidence>
<evidence type="ECO:0000256" key="1">
    <source>
        <dbReference type="ARBA" id="ARBA00004383"/>
    </source>
</evidence>
<dbReference type="OrthoDB" id="1039448at2"/>
<feature type="domain" description="TonB C-terminal" evidence="10">
    <location>
        <begin position="184"/>
        <end position="275"/>
    </location>
</feature>
<proteinExistence type="inferred from homology"/>
<dbReference type="InterPro" id="IPR037682">
    <property type="entry name" value="TonB_C"/>
</dbReference>
<sequence length="275" mass="30336">MKFLPAPDYSLDDIVFEGRHQAYGAYALRKAYPQHVLKDTTYMFAAVGLFITVAHVSHLLFSDPLPATRPQNNVIRMETVVLPKVEERIIQQPITKHTTKLVPAGATKRFVTNRIVPDAVPVKDNMPDQTLLTEAEPGLKDALGEINNGATPAVDLSGSLGNSDAAGSENEIRDFVEKMPEFPGGMKQMYEFIRQNLRYPHEASRLGLEGLVVVTFVVDKAGQISDIKVIKDVGGGTAEEAIRVIRSMKPWQPGRQNGQPVSVRFTLPLRFSLSS</sequence>
<dbReference type="GO" id="GO:0098797">
    <property type="term" value="C:plasma membrane protein complex"/>
    <property type="evidence" value="ECO:0007669"/>
    <property type="project" value="TreeGrafter"/>
</dbReference>